<comment type="caution">
    <text evidence="1">The sequence shown here is derived from an EMBL/GenBank/DDBJ whole genome shotgun (WGS) entry which is preliminary data.</text>
</comment>
<organism evidence="1 2">
    <name type="scientific">Liparis tanakae</name>
    <name type="common">Tanaka's snailfish</name>
    <dbReference type="NCBI Taxonomy" id="230148"/>
    <lineage>
        <taxon>Eukaryota</taxon>
        <taxon>Metazoa</taxon>
        <taxon>Chordata</taxon>
        <taxon>Craniata</taxon>
        <taxon>Vertebrata</taxon>
        <taxon>Euteleostomi</taxon>
        <taxon>Actinopterygii</taxon>
        <taxon>Neopterygii</taxon>
        <taxon>Teleostei</taxon>
        <taxon>Neoteleostei</taxon>
        <taxon>Acanthomorphata</taxon>
        <taxon>Eupercaria</taxon>
        <taxon>Perciformes</taxon>
        <taxon>Cottioidei</taxon>
        <taxon>Cottales</taxon>
        <taxon>Liparidae</taxon>
        <taxon>Liparis</taxon>
    </lineage>
</organism>
<dbReference type="AlphaFoldDB" id="A0A4Z2GVE5"/>
<evidence type="ECO:0000313" key="2">
    <source>
        <dbReference type="Proteomes" id="UP000314294"/>
    </source>
</evidence>
<dbReference type="EMBL" id="SRLO01000414">
    <property type="protein sequence ID" value="TNN57065.1"/>
    <property type="molecule type" value="Genomic_DNA"/>
</dbReference>
<gene>
    <name evidence="1" type="ORF">EYF80_032730</name>
</gene>
<accession>A0A4Z2GVE5</accession>
<evidence type="ECO:0000313" key="1">
    <source>
        <dbReference type="EMBL" id="TNN57065.1"/>
    </source>
</evidence>
<keyword evidence="2" id="KW-1185">Reference proteome</keyword>
<name>A0A4Z2GVE5_9TELE</name>
<reference evidence="1 2" key="1">
    <citation type="submission" date="2019-03" db="EMBL/GenBank/DDBJ databases">
        <title>First draft genome of Liparis tanakae, snailfish: a comprehensive survey of snailfish specific genes.</title>
        <authorList>
            <person name="Kim W."/>
            <person name="Song I."/>
            <person name="Jeong J.-H."/>
            <person name="Kim D."/>
            <person name="Kim S."/>
            <person name="Ryu S."/>
            <person name="Song J.Y."/>
            <person name="Lee S.K."/>
        </authorList>
    </citation>
    <scope>NUCLEOTIDE SEQUENCE [LARGE SCALE GENOMIC DNA]</scope>
    <source>
        <tissue evidence="1">Muscle</tissue>
    </source>
</reference>
<proteinExistence type="predicted"/>
<protein>
    <submittedName>
        <fullName evidence="1">Uncharacterized protein</fullName>
    </submittedName>
</protein>
<sequence length="90" mass="10134">MRYESGMDIRRPAVIAPQKIVARKPAVLCGNDIGARLGEERIGNQWAHQGSEPNEEMKSLWNLNHPPTLPDILYVQGDIVWGEELCINPE</sequence>
<dbReference type="Proteomes" id="UP000314294">
    <property type="component" value="Unassembled WGS sequence"/>
</dbReference>